<reference evidence="7" key="1">
    <citation type="journal article" date="2020" name="mSystems">
        <title>Genome- and Community-Level Interaction Insights into Carbon Utilization and Element Cycling Functions of Hydrothermarchaeota in Hydrothermal Sediment.</title>
        <authorList>
            <person name="Zhou Z."/>
            <person name="Liu Y."/>
            <person name="Xu W."/>
            <person name="Pan J."/>
            <person name="Luo Z.H."/>
            <person name="Li M."/>
        </authorList>
    </citation>
    <scope>NUCLEOTIDE SEQUENCE [LARGE SCALE GENOMIC DNA]</scope>
    <source>
        <strain evidence="7">SpSt-788</strain>
    </source>
</reference>
<keyword evidence="3 4" id="KW-0436">Ligase</keyword>
<dbReference type="InterPro" id="IPR005252">
    <property type="entry name" value="CoaBC"/>
</dbReference>
<evidence type="ECO:0000256" key="3">
    <source>
        <dbReference type="HAMAP-Rule" id="MF_02225"/>
    </source>
</evidence>
<dbReference type="Pfam" id="PF02441">
    <property type="entry name" value="Flavoprotein"/>
    <property type="match status" value="1"/>
</dbReference>
<dbReference type="EC" id="4.1.1.36" evidence="3"/>
<feature type="region of interest" description="Phosphopantothenoylcysteine decarboxylase" evidence="3">
    <location>
        <begin position="1"/>
        <end position="186"/>
    </location>
</feature>
<dbReference type="NCBIfam" id="TIGR00521">
    <property type="entry name" value="coaBC_dfp"/>
    <property type="match status" value="1"/>
</dbReference>
<dbReference type="GO" id="GO:0004633">
    <property type="term" value="F:phosphopantothenoylcysteine decarboxylase activity"/>
    <property type="evidence" value="ECO:0007669"/>
    <property type="project" value="UniProtKB-UniRule"/>
</dbReference>
<comment type="similarity">
    <text evidence="3 4">In the C-terminal section; belongs to the PPC synthetase family.</text>
</comment>
<sequence>MKILNDKKIILGITGSIAAYKIYELIKLLRESGAQIFPVLTEKASYFVTPLSLEVACNNKVLIDMFDTPMAHIELAKNCDILVIAPATANLINKYASGIADDLLTTLLLGFRSPVIIAPAMNWRMYQSPQVQKSIEYLKNTGVNFVGPEEGALACGEEGQGRLASINKIFEAIVSALTEKDLKGERIVVTAGPTRQYIDPIRFITNRSSGKMGYALAKIAKRRGAEVILISGPTPLEQPEIDRFIRVETTSQMLEEVKKNIGFATTLIMAAAPMDFEPEKISHTKIYKHSITSIPLKLCPDILKEVSELRVKPFIAGFAAEAGLNTKRAKRKLEEKSLNMIILNDIMQKDRGMEADTNEVIIIYKKGKRFFEEKTPLMSKEDIADVILSRIMEIKLGKI</sequence>
<evidence type="ECO:0000259" key="6">
    <source>
        <dbReference type="Pfam" id="PF04127"/>
    </source>
</evidence>
<dbReference type="EC" id="6.3.2.5" evidence="3"/>
<feature type="binding site" evidence="3">
    <location>
        <position position="332"/>
    </location>
    <ligand>
        <name>CTP</name>
        <dbReference type="ChEBI" id="CHEBI:37563"/>
    </ligand>
</feature>
<dbReference type="HAMAP" id="MF_02225">
    <property type="entry name" value="CoaBC"/>
    <property type="match status" value="1"/>
</dbReference>
<feature type="binding site" evidence="3">
    <location>
        <position position="318"/>
    </location>
    <ligand>
        <name>CTP</name>
        <dbReference type="ChEBI" id="CHEBI:37563"/>
    </ligand>
</feature>
<comment type="pathway">
    <text evidence="3 4">Cofactor biosynthesis; coenzyme A biosynthesis; CoA from (R)-pantothenate: step 2/5.</text>
</comment>
<evidence type="ECO:0000256" key="4">
    <source>
        <dbReference type="RuleBase" id="RU364078"/>
    </source>
</evidence>
<dbReference type="InterPro" id="IPR007085">
    <property type="entry name" value="DNA/pantothenate-metab_flavo_C"/>
</dbReference>
<comment type="catalytic activity">
    <reaction evidence="3 4">
        <text>(R)-4'-phosphopantothenate + L-cysteine + CTP = N-[(R)-4-phosphopantothenoyl]-L-cysteine + CMP + diphosphate + H(+)</text>
        <dbReference type="Rhea" id="RHEA:19397"/>
        <dbReference type="ChEBI" id="CHEBI:10986"/>
        <dbReference type="ChEBI" id="CHEBI:15378"/>
        <dbReference type="ChEBI" id="CHEBI:33019"/>
        <dbReference type="ChEBI" id="CHEBI:35235"/>
        <dbReference type="ChEBI" id="CHEBI:37563"/>
        <dbReference type="ChEBI" id="CHEBI:59458"/>
        <dbReference type="ChEBI" id="CHEBI:60377"/>
        <dbReference type="EC" id="6.3.2.5"/>
    </reaction>
</comment>
<feature type="binding site" evidence="3">
    <location>
        <position position="275"/>
    </location>
    <ligand>
        <name>CTP</name>
        <dbReference type="ChEBI" id="CHEBI:37563"/>
    </ligand>
</feature>
<comment type="caution">
    <text evidence="7">The sequence shown here is derived from an EMBL/GenBank/DDBJ whole genome shotgun (WGS) entry which is preliminary data.</text>
</comment>
<dbReference type="Pfam" id="PF04127">
    <property type="entry name" value="DFP"/>
    <property type="match status" value="1"/>
</dbReference>
<dbReference type="PANTHER" id="PTHR14359">
    <property type="entry name" value="HOMO-OLIGOMERIC FLAVIN CONTAINING CYS DECARBOXYLASE FAMILY"/>
    <property type="match status" value="1"/>
</dbReference>
<dbReference type="Gene3D" id="3.40.50.10300">
    <property type="entry name" value="CoaB-like"/>
    <property type="match status" value="1"/>
</dbReference>
<dbReference type="EMBL" id="DTHO01000068">
    <property type="protein sequence ID" value="HGH00052.1"/>
    <property type="molecule type" value="Genomic_DNA"/>
</dbReference>
<keyword evidence="1 3" id="KW-0210">Decarboxylase</keyword>
<dbReference type="GO" id="GO:0071513">
    <property type="term" value="C:phosphopantothenoylcysteine decarboxylase complex"/>
    <property type="evidence" value="ECO:0007669"/>
    <property type="project" value="TreeGrafter"/>
</dbReference>
<dbReference type="InterPro" id="IPR003382">
    <property type="entry name" value="Flavoprotein"/>
</dbReference>
<dbReference type="InterPro" id="IPR036551">
    <property type="entry name" value="Flavin_trans-like"/>
</dbReference>
<dbReference type="UniPathway" id="UPA00241">
    <property type="reaction ID" value="UER00353"/>
</dbReference>
<organism evidence="7">
    <name type="scientific">Thermodesulfovibrio aggregans</name>
    <dbReference type="NCBI Taxonomy" id="86166"/>
    <lineage>
        <taxon>Bacteria</taxon>
        <taxon>Pseudomonadati</taxon>
        <taxon>Nitrospirota</taxon>
        <taxon>Thermodesulfovibrionia</taxon>
        <taxon>Thermodesulfovibrionales</taxon>
        <taxon>Thermodesulfovibrionaceae</taxon>
        <taxon>Thermodesulfovibrio</taxon>
    </lineage>
</organism>
<keyword evidence="2 3" id="KW-0456">Lyase</keyword>
<protein>
    <recommendedName>
        <fullName evidence="3">Coenzyme A biosynthesis bifunctional protein CoaBC</fullName>
    </recommendedName>
    <alternativeName>
        <fullName evidence="3">DNA/pantothenate metabolism flavoprotein</fullName>
    </alternativeName>
    <alternativeName>
        <fullName evidence="3">Phosphopantothenoylcysteine synthetase/decarboxylase</fullName>
        <shortName evidence="3">PPCS-PPCDC</shortName>
    </alternativeName>
    <domain>
        <recommendedName>
            <fullName evidence="3">Phosphopantothenoylcysteine decarboxylase</fullName>
            <shortName evidence="3">PPC decarboxylase</shortName>
            <shortName evidence="3">PPC-DC</shortName>
            <ecNumber evidence="3">4.1.1.36</ecNumber>
        </recommendedName>
        <alternativeName>
            <fullName evidence="3">CoaC</fullName>
        </alternativeName>
    </domain>
    <domain>
        <recommendedName>
            <fullName evidence="3">Phosphopantothenate--cysteine ligase</fullName>
            <ecNumber evidence="3">6.3.2.5</ecNumber>
        </recommendedName>
        <alternativeName>
            <fullName evidence="3">CoaB</fullName>
        </alternativeName>
        <alternativeName>
            <fullName evidence="3">Phosphopantothenoylcysteine synthetase</fullName>
            <shortName evidence="3">PPC synthetase</shortName>
            <shortName evidence="3">PPC-S</shortName>
        </alternativeName>
    </domain>
</protein>
<dbReference type="GO" id="GO:0010181">
    <property type="term" value="F:FMN binding"/>
    <property type="evidence" value="ECO:0007669"/>
    <property type="project" value="UniProtKB-UniRule"/>
</dbReference>
<comment type="cofactor">
    <cofactor evidence="3">
        <name>FMN</name>
        <dbReference type="ChEBI" id="CHEBI:58210"/>
    </cofactor>
    <text evidence="3">Binds 1 FMN per subunit.</text>
</comment>
<comment type="pathway">
    <text evidence="3 4">Cofactor biosynthesis; coenzyme A biosynthesis; CoA from (R)-pantothenate: step 3/5.</text>
</comment>
<name>A0A7C4EQQ5_9BACT</name>
<dbReference type="Gene3D" id="3.40.50.1950">
    <property type="entry name" value="Flavin prenyltransferase-like"/>
    <property type="match status" value="1"/>
</dbReference>
<dbReference type="GO" id="GO:0015937">
    <property type="term" value="P:coenzyme A biosynthetic process"/>
    <property type="evidence" value="ECO:0007669"/>
    <property type="project" value="UniProtKB-UniRule"/>
</dbReference>
<comment type="function">
    <text evidence="4">Catalyzes two steps in the biosynthesis of coenzyme A. In the first step cysteine is conjugated to 4'-phosphopantothenate to form 4-phosphopantothenoylcysteine, in the latter compound is decarboxylated to form 4'-phosphopantotheine.</text>
</comment>
<keyword evidence="3" id="KW-0511">Multifunctional enzyme</keyword>
<evidence type="ECO:0000313" key="7">
    <source>
        <dbReference type="EMBL" id="HGH00052.1"/>
    </source>
</evidence>
<keyword evidence="3 4" id="KW-0288">FMN</keyword>
<comment type="cofactor">
    <cofactor evidence="3">
        <name>Mg(2+)</name>
        <dbReference type="ChEBI" id="CHEBI:18420"/>
    </cofactor>
</comment>
<dbReference type="InterPro" id="IPR035929">
    <property type="entry name" value="CoaB-like_sf"/>
</dbReference>
<keyword evidence="3" id="KW-0479">Metal-binding</keyword>
<dbReference type="PANTHER" id="PTHR14359:SF6">
    <property type="entry name" value="PHOSPHOPANTOTHENOYLCYSTEINE DECARBOXYLASE"/>
    <property type="match status" value="1"/>
</dbReference>
<dbReference type="SUPFAM" id="SSF52507">
    <property type="entry name" value="Homo-oligomeric flavin-containing Cys decarboxylases, HFCD"/>
    <property type="match status" value="1"/>
</dbReference>
<comment type="caution">
    <text evidence="3">Lacks conserved residue(s) required for the propagation of feature annotation.</text>
</comment>
<feature type="domain" description="Flavoprotein" evidence="5">
    <location>
        <begin position="7"/>
        <end position="176"/>
    </location>
</feature>
<evidence type="ECO:0000256" key="1">
    <source>
        <dbReference type="ARBA" id="ARBA00022793"/>
    </source>
</evidence>
<feature type="binding site" evidence="3">
    <location>
        <begin position="300"/>
        <end position="303"/>
    </location>
    <ligand>
        <name>CTP</name>
        <dbReference type="ChEBI" id="CHEBI:37563"/>
    </ligand>
</feature>
<feature type="binding site" evidence="3">
    <location>
        <position position="285"/>
    </location>
    <ligand>
        <name>CTP</name>
        <dbReference type="ChEBI" id="CHEBI:37563"/>
    </ligand>
</feature>
<feature type="region of interest" description="Phosphopantothenate--cysteine ligase" evidence="3">
    <location>
        <begin position="187"/>
        <end position="399"/>
    </location>
</feature>
<comment type="similarity">
    <text evidence="3 4">In the N-terminal section; belongs to the HFCD (homo-oligomeric flavin containing Cys decarboxylase) superfamily.</text>
</comment>
<feature type="active site" description="Proton donor" evidence="3">
    <location>
        <position position="155"/>
    </location>
</feature>
<evidence type="ECO:0000259" key="5">
    <source>
        <dbReference type="Pfam" id="PF02441"/>
    </source>
</evidence>
<gene>
    <name evidence="3 7" type="primary">coaBC</name>
    <name evidence="7" type="ORF">ENV75_06370</name>
</gene>
<comment type="function">
    <text evidence="3">Catalyzes two sequential steps in the biosynthesis of coenzyme A. In the first step cysteine is conjugated to 4'-phosphopantothenate to form 4-phosphopantothenoylcysteine. In the second step the latter compound is decarboxylated to form 4'-phosphopantotheine.</text>
</comment>
<accession>A0A7C4EQQ5</accession>
<dbReference type="SUPFAM" id="SSF102645">
    <property type="entry name" value="CoaB-like"/>
    <property type="match status" value="1"/>
</dbReference>
<keyword evidence="3" id="KW-0460">Magnesium</keyword>
<feature type="domain" description="DNA/pantothenate metabolism flavoprotein C-terminal" evidence="6">
    <location>
        <begin position="182"/>
        <end position="393"/>
    </location>
</feature>
<dbReference type="GO" id="GO:0046872">
    <property type="term" value="F:metal ion binding"/>
    <property type="evidence" value="ECO:0007669"/>
    <property type="project" value="UniProtKB-KW"/>
</dbReference>
<proteinExistence type="inferred from homology"/>
<dbReference type="GO" id="GO:0004632">
    <property type="term" value="F:phosphopantothenate--cysteine ligase activity"/>
    <property type="evidence" value="ECO:0007669"/>
    <property type="project" value="UniProtKB-UniRule"/>
</dbReference>
<dbReference type="AlphaFoldDB" id="A0A7C4EQQ5"/>
<dbReference type="GO" id="GO:0015941">
    <property type="term" value="P:pantothenate catabolic process"/>
    <property type="evidence" value="ECO:0007669"/>
    <property type="project" value="InterPro"/>
</dbReference>
<keyword evidence="3 4" id="KW-0285">Flavoprotein</keyword>
<evidence type="ECO:0000256" key="2">
    <source>
        <dbReference type="ARBA" id="ARBA00023239"/>
    </source>
</evidence>
<comment type="catalytic activity">
    <reaction evidence="3 4">
        <text>N-[(R)-4-phosphopantothenoyl]-L-cysteine + H(+) = (R)-4'-phosphopantetheine + CO2</text>
        <dbReference type="Rhea" id="RHEA:16793"/>
        <dbReference type="ChEBI" id="CHEBI:15378"/>
        <dbReference type="ChEBI" id="CHEBI:16526"/>
        <dbReference type="ChEBI" id="CHEBI:59458"/>
        <dbReference type="ChEBI" id="CHEBI:61723"/>
        <dbReference type="EC" id="4.1.1.36"/>
    </reaction>
</comment>
<feature type="binding site" evidence="3">
    <location>
        <position position="336"/>
    </location>
    <ligand>
        <name>CTP</name>
        <dbReference type="ChEBI" id="CHEBI:37563"/>
    </ligand>
</feature>